<dbReference type="InterPro" id="IPR006289">
    <property type="entry name" value="TFSII"/>
</dbReference>
<evidence type="ECO:0000256" key="10">
    <source>
        <dbReference type="ARBA" id="ARBA00023242"/>
    </source>
</evidence>
<evidence type="ECO:0000256" key="12">
    <source>
        <dbReference type="ARBA" id="ARBA00083484"/>
    </source>
</evidence>
<dbReference type="GO" id="GO:0006368">
    <property type="term" value="P:transcription elongation by RNA polymerase II"/>
    <property type="evidence" value="ECO:0007669"/>
    <property type="project" value="InterPro"/>
</dbReference>
<dbReference type="Pfam" id="PF01096">
    <property type="entry name" value="Zn_ribbon_TFIIS"/>
    <property type="match status" value="1"/>
</dbReference>
<dbReference type="FunFam" id="2.20.25.10:FF:000001">
    <property type="entry name" value="Probable Transcription elongation factor S-II"/>
    <property type="match status" value="1"/>
</dbReference>
<dbReference type="CDD" id="cd00183">
    <property type="entry name" value="TFIIS_I"/>
    <property type="match status" value="1"/>
</dbReference>
<evidence type="ECO:0000313" key="20">
    <source>
        <dbReference type="Proteomes" id="UP001187531"/>
    </source>
</evidence>
<dbReference type="NCBIfam" id="TIGR01385">
    <property type="entry name" value="TFSII"/>
    <property type="match status" value="1"/>
</dbReference>
<dbReference type="SUPFAM" id="SSF47676">
    <property type="entry name" value="Conserved domain common to transcription factors TFIIS, elongin A, CRSP70"/>
    <property type="match status" value="1"/>
</dbReference>
<dbReference type="InterPro" id="IPR003617">
    <property type="entry name" value="TFIIS/CRSP70_N_sub"/>
</dbReference>
<evidence type="ECO:0000259" key="18">
    <source>
        <dbReference type="PROSITE" id="PS51321"/>
    </source>
</evidence>
<evidence type="ECO:0000256" key="2">
    <source>
        <dbReference type="ARBA" id="ARBA00009647"/>
    </source>
</evidence>
<dbReference type="PROSITE" id="PS00466">
    <property type="entry name" value="ZF_TFIIS_1"/>
    <property type="match status" value="1"/>
</dbReference>
<comment type="caution">
    <text evidence="19">The sequence shown here is derived from an EMBL/GenBank/DDBJ whole genome shotgun (WGS) entry which is preliminary data.</text>
</comment>
<accession>A0AA88I4N6</accession>
<keyword evidence="5 13" id="KW-0863">Zinc-finger</keyword>
<dbReference type="PANTHER" id="PTHR11477">
    <property type="entry name" value="TRANSCRIPTION FACTOR S-II ZINC FINGER DOMAIN-CONTAINING PROTEIN"/>
    <property type="match status" value="1"/>
</dbReference>
<dbReference type="PANTHER" id="PTHR11477:SF0">
    <property type="entry name" value="IP08861P-RELATED"/>
    <property type="match status" value="1"/>
</dbReference>
<dbReference type="CDD" id="cd13749">
    <property type="entry name" value="Zn-ribbon_TFIIS"/>
    <property type="match status" value="1"/>
</dbReference>
<dbReference type="PROSITE" id="PS51321">
    <property type="entry name" value="TFIIS_CENTRAL"/>
    <property type="match status" value="1"/>
</dbReference>
<dbReference type="Pfam" id="PF07500">
    <property type="entry name" value="TFIIS_M"/>
    <property type="match status" value="1"/>
</dbReference>
<evidence type="ECO:0000259" key="16">
    <source>
        <dbReference type="PROSITE" id="PS51133"/>
    </source>
</evidence>
<evidence type="ECO:0000256" key="13">
    <source>
        <dbReference type="PROSITE-ProRule" id="PRU00472"/>
    </source>
</evidence>
<dbReference type="SUPFAM" id="SSF57783">
    <property type="entry name" value="Zinc beta-ribbon"/>
    <property type="match status" value="1"/>
</dbReference>
<evidence type="ECO:0000256" key="6">
    <source>
        <dbReference type="ARBA" id="ARBA00022833"/>
    </source>
</evidence>
<evidence type="ECO:0000256" key="5">
    <source>
        <dbReference type="ARBA" id="ARBA00022771"/>
    </source>
</evidence>
<dbReference type="InterPro" id="IPR035441">
    <property type="entry name" value="TFIIS/LEDGF_dom_sf"/>
</dbReference>
<keyword evidence="3" id="KW-0597">Phosphoprotein</keyword>
<keyword evidence="4" id="KW-0479">Metal-binding</keyword>
<evidence type="ECO:0000256" key="14">
    <source>
        <dbReference type="PROSITE-ProRule" id="PRU00649"/>
    </source>
</evidence>
<dbReference type="Proteomes" id="UP001187531">
    <property type="component" value="Unassembled WGS sequence"/>
</dbReference>
<feature type="domain" description="TFIIS N-terminal" evidence="17">
    <location>
        <begin position="164"/>
        <end position="241"/>
    </location>
</feature>
<comment type="subcellular location">
    <subcellularLocation>
        <location evidence="1 14">Nucleus</location>
    </subcellularLocation>
</comment>
<evidence type="ECO:0000259" key="17">
    <source>
        <dbReference type="PROSITE" id="PS51319"/>
    </source>
</evidence>
<organism evidence="19 20">
    <name type="scientific">Artemia franciscana</name>
    <name type="common">Brine shrimp</name>
    <name type="synonym">Artemia sanfranciscana</name>
    <dbReference type="NCBI Taxonomy" id="6661"/>
    <lineage>
        <taxon>Eukaryota</taxon>
        <taxon>Metazoa</taxon>
        <taxon>Ecdysozoa</taxon>
        <taxon>Arthropoda</taxon>
        <taxon>Crustacea</taxon>
        <taxon>Branchiopoda</taxon>
        <taxon>Anostraca</taxon>
        <taxon>Artemiidae</taxon>
        <taxon>Artemia</taxon>
    </lineage>
</organism>
<feature type="region of interest" description="Disordered" evidence="15">
    <location>
        <begin position="241"/>
        <end position="279"/>
    </location>
</feature>
<evidence type="ECO:0000256" key="4">
    <source>
        <dbReference type="ARBA" id="ARBA00022723"/>
    </source>
</evidence>
<keyword evidence="7" id="KW-0805">Transcription regulation</keyword>
<evidence type="ECO:0000256" key="7">
    <source>
        <dbReference type="ARBA" id="ARBA00023015"/>
    </source>
</evidence>
<keyword evidence="6" id="KW-0862">Zinc</keyword>
<feature type="compositionally biased region" description="Basic and acidic residues" evidence="15">
    <location>
        <begin position="249"/>
        <end position="269"/>
    </location>
</feature>
<keyword evidence="10 14" id="KW-0539">Nucleus</keyword>
<dbReference type="Pfam" id="PF08711">
    <property type="entry name" value="Med26"/>
    <property type="match status" value="1"/>
</dbReference>
<evidence type="ECO:0000256" key="3">
    <source>
        <dbReference type="ARBA" id="ARBA00022553"/>
    </source>
</evidence>
<dbReference type="InterPro" id="IPR036575">
    <property type="entry name" value="TFIIS_cen_dom_sf"/>
</dbReference>
<dbReference type="InterPro" id="IPR017923">
    <property type="entry name" value="TFIIS_N"/>
</dbReference>
<dbReference type="SMART" id="SM00509">
    <property type="entry name" value="TFS2N"/>
    <property type="match status" value="1"/>
</dbReference>
<dbReference type="PROSITE" id="PS51319">
    <property type="entry name" value="TFIIS_N"/>
    <property type="match status" value="1"/>
</dbReference>
<dbReference type="GO" id="GO:0008270">
    <property type="term" value="F:zinc ion binding"/>
    <property type="evidence" value="ECO:0007669"/>
    <property type="project" value="UniProtKB-KW"/>
</dbReference>
<dbReference type="GO" id="GO:0003677">
    <property type="term" value="F:DNA binding"/>
    <property type="evidence" value="ECO:0007669"/>
    <property type="project" value="UniProtKB-KW"/>
</dbReference>
<keyword evidence="9" id="KW-0804">Transcription</keyword>
<dbReference type="InterPro" id="IPR003618">
    <property type="entry name" value="TFIIS_cen_dom"/>
</dbReference>
<sequence length="448" mass="50577">MNHLVITSTIFQHKPSHLLTWHSNDVVTKAQIDFILVRQRWSSVQDSFSYNGADTGLQSGSDHRLVGAKVLLRLATRRKNKPKQFERYNLPLILMFLDFIAAFDSVTRQKLWKILENDGMPGMPLKFVELMKACYDASASRVRVYGEETEEFLVEFGKKMGCEDEVIKIQKKLEKIISGSDGSQAKDLLLTLKELPINLEVLTTTRIGMTVNSLRKSTTEDEIVSLSKALIKSWKKFLDPPAASSGKEVNNDKKEKKETAPEEASKPDEDNSALQRAFPALPSYTNDAVRLKCREMLQNVLRGDGEMPDGSNDPGLVAEQIEDAIHADFKSTNEKYKNKIRSRIMNLKSNNMLRLNVLTGAVSASKLSKMTPEEMASVEMKALRDKFVKEGIEDSQLAVVEGTKTDLLKCGKCHKRNCTYNQLQTRSADEPMTTFVLCNECGHRWKFC</sequence>
<evidence type="ECO:0000256" key="9">
    <source>
        <dbReference type="ARBA" id="ARBA00023163"/>
    </source>
</evidence>
<protein>
    <recommendedName>
        <fullName evidence="12">TFIIS</fullName>
    </recommendedName>
</protein>
<feature type="domain" description="TFIIS central" evidence="18">
    <location>
        <begin position="289"/>
        <end position="403"/>
    </location>
</feature>
<reference evidence="19" key="1">
    <citation type="submission" date="2023-07" db="EMBL/GenBank/DDBJ databases">
        <title>Chromosome-level genome assembly of Artemia franciscana.</title>
        <authorList>
            <person name="Jo E."/>
        </authorList>
    </citation>
    <scope>NUCLEOTIDE SEQUENCE</scope>
    <source>
        <tissue evidence="19">Whole body</tissue>
    </source>
</reference>
<keyword evidence="8" id="KW-0238">DNA-binding</keyword>
<comment type="function">
    <text evidence="11">Necessary for efficient RNA polymerase II transcription elongation past template-encoded arresting sites. The arresting sites in DNA have the property of trapping a certain fraction of elongating RNA polymerases that pass through, resulting in locked ternary complexes. Cleavage of the nascent transcript by S-II allows the resumption of elongation from the new 3'-terminus.</text>
</comment>
<keyword evidence="20" id="KW-1185">Reference proteome</keyword>
<dbReference type="PROSITE" id="PS51133">
    <property type="entry name" value="ZF_TFIIS_2"/>
    <property type="match status" value="1"/>
</dbReference>
<dbReference type="InterPro" id="IPR001222">
    <property type="entry name" value="Znf_TFIIS"/>
</dbReference>
<evidence type="ECO:0000313" key="19">
    <source>
        <dbReference type="EMBL" id="KAK2723970.1"/>
    </source>
</evidence>
<dbReference type="SMART" id="SM00510">
    <property type="entry name" value="TFS2M"/>
    <property type="match status" value="1"/>
</dbReference>
<dbReference type="Gene3D" id="2.20.25.10">
    <property type="match status" value="1"/>
</dbReference>
<gene>
    <name evidence="19" type="ORF">QYM36_002344</name>
</gene>
<proteinExistence type="inferred from homology"/>
<evidence type="ECO:0000256" key="1">
    <source>
        <dbReference type="ARBA" id="ARBA00004123"/>
    </source>
</evidence>
<dbReference type="EMBL" id="JAVRJZ010000004">
    <property type="protein sequence ID" value="KAK2723970.1"/>
    <property type="molecule type" value="Genomic_DNA"/>
</dbReference>
<dbReference type="FunFam" id="1.20.930.10:FF:000002">
    <property type="entry name" value="Transcription elongation factor A (SII), 1"/>
    <property type="match status" value="1"/>
</dbReference>
<dbReference type="Gene3D" id="1.10.472.30">
    <property type="entry name" value="Transcription elongation factor S-II, central domain"/>
    <property type="match status" value="1"/>
</dbReference>
<dbReference type="AlphaFoldDB" id="A0AA88I4N6"/>
<dbReference type="SUPFAM" id="SSF46942">
    <property type="entry name" value="Elongation factor TFIIS domain 2"/>
    <property type="match status" value="1"/>
</dbReference>
<name>A0AA88I4N6_ARTSF</name>
<dbReference type="SMART" id="SM00440">
    <property type="entry name" value="ZnF_C2C2"/>
    <property type="match status" value="1"/>
</dbReference>
<feature type="domain" description="TFIIS-type" evidence="16">
    <location>
        <begin position="406"/>
        <end position="446"/>
    </location>
</feature>
<evidence type="ECO:0000256" key="11">
    <source>
        <dbReference type="ARBA" id="ARBA00025408"/>
    </source>
</evidence>
<evidence type="ECO:0000256" key="15">
    <source>
        <dbReference type="SAM" id="MobiDB-lite"/>
    </source>
</evidence>
<evidence type="ECO:0000256" key="8">
    <source>
        <dbReference type="ARBA" id="ARBA00023125"/>
    </source>
</evidence>
<dbReference type="GO" id="GO:0005634">
    <property type="term" value="C:nucleus"/>
    <property type="evidence" value="ECO:0007669"/>
    <property type="project" value="UniProtKB-SubCell"/>
</dbReference>
<dbReference type="Gene3D" id="1.20.930.10">
    <property type="entry name" value="Conserved domain common to transcription factors TFIIS, elongin A, CRSP70"/>
    <property type="match status" value="1"/>
</dbReference>
<comment type="similarity">
    <text evidence="2">Belongs to the TFS-II family.</text>
</comment>